<dbReference type="AlphaFoldDB" id="A0AAJ1S1T2"/>
<organism evidence="6 8">
    <name type="scientific">Mycobacterium paragordonae</name>
    <dbReference type="NCBI Taxonomy" id="1389713"/>
    <lineage>
        <taxon>Bacteria</taxon>
        <taxon>Bacillati</taxon>
        <taxon>Actinomycetota</taxon>
        <taxon>Actinomycetes</taxon>
        <taxon>Mycobacteriales</taxon>
        <taxon>Mycobacteriaceae</taxon>
        <taxon>Mycobacterium</taxon>
    </lineage>
</organism>
<dbReference type="Proteomes" id="UP000465240">
    <property type="component" value="Unassembled WGS sequence"/>
</dbReference>
<evidence type="ECO:0000256" key="1">
    <source>
        <dbReference type="ARBA" id="ARBA00006814"/>
    </source>
</evidence>
<reference evidence="5" key="2">
    <citation type="submission" date="2020-02" db="EMBL/GenBank/DDBJ databases">
        <authorList>
            <person name="Matsumoto Y."/>
            <person name="Kinjo T."/>
            <person name="Motooka D."/>
            <person name="Nabeya D."/>
            <person name="Jung N."/>
            <person name="Uechi K."/>
            <person name="Horii T."/>
            <person name="Iida T."/>
            <person name="Fujita J."/>
            <person name="Nakamura S."/>
        </authorList>
    </citation>
    <scope>NUCLEOTIDE SEQUENCE</scope>
    <source>
        <strain evidence="5">JCM 18565</strain>
    </source>
</reference>
<sequence length="288" mass="30874">MILTAYDCGLGAPDDTQDLAEPAGSCEVLVIGCGNLLRGDDGVGPVLVRHLWERGVPDGAKLVDGGTAGMDVAFQMRGAQRVVIIDAAATGSAPGTIFKVPGEELQNLPPLQGLHTHSFRWDHAIAFARWALGDDCPTDIAVYLIEVAGVELGADLSETVEAAMEIVIERIEAEYLADLRPVPDTEVTVEFTPDGYLRIDASLAASRFPSDAVVAMVRDDELWLIPLRGPRSGGLLLKQRNPAGDRSLLIREVIEGRVGVTGAFWDDAQKSLRIPLHDELRDAPEPPG</sequence>
<dbReference type="EMBL" id="JAUFSA010000001">
    <property type="protein sequence ID" value="MDP7734097.1"/>
    <property type="molecule type" value="Genomic_DNA"/>
</dbReference>
<evidence type="ECO:0000313" key="8">
    <source>
        <dbReference type="Proteomes" id="UP001229081"/>
    </source>
</evidence>
<keyword evidence="2 6" id="KW-0645">Protease</keyword>
<dbReference type="InterPro" id="IPR000671">
    <property type="entry name" value="Peptidase_A31"/>
</dbReference>
<reference evidence="5 7" key="1">
    <citation type="journal article" date="2019" name="Emerg. Microbes Infect.">
        <title>Comprehensive subspecies identification of 175 nontuberculous mycobacteria species based on 7547 genomic profiles.</title>
        <authorList>
            <person name="Matsumoto Y."/>
            <person name="Kinjo T."/>
            <person name="Motooka D."/>
            <person name="Nabeya D."/>
            <person name="Jung N."/>
            <person name="Uechi K."/>
            <person name="Horii T."/>
            <person name="Iida T."/>
            <person name="Fujita J."/>
            <person name="Nakamura S."/>
        </authorList>
    </citation>
    <scope>NUCLEOTIDE SEQUENCE [LARGE SCALE GENOMIC DNA]</scope>
    <source>
        <strain evidence="5 7">JCM 18565</strain>
    </source>
</reference>
<evidence type="ECO:0000256" key="4">
    <source>
        <dbReference type="ARBA" id="ARBA00022801"/>
    </source>
</evidence>
<dbReference type="PANTHER" id="PTHR30302:SF1">
    <property type="entry name" value="HYDROGENASE 2 MATURATION PROTEASE"/>
    <property type="match status" value="1"/>
</dbReference>
<dbReference type="GO" id="GO:0016485">
    <property type="term" value="P:protein processing"/>
    <property type="evidence" value="ECO:0007669"/>
    <property type="project" value="TreeGrafter"/>
</dbReference>
<comment type="similarity">
    <text evidence="1">Belongs to the peptidase A31 family.</text>
</comment>
<protein>
    <submittedName>
        <fullName evidence="6">Hydrogenase maturation protease</fullName>
    </submittedName>
    <submittedName>
        <fullName evidence="5">Peptidase M52</fullName>
    </submittedName>
</protein>
<evidence type="ECO:0000313" key="5">
    <source>
        <dbReference type="EMBL" id="GFG80154.1"/>
    </source>
</evidence>
<evidence type="ECO:0000313" key="7">
    <source>
        <dbReference type="Proteomes" id="UP000465240"/>
    </source>
</evidence>
<dbReference type="EMBL" id="BLKX01000001">
    <property type="protein sequence ID" value="GFG80154.1"/>
    <property type="molecule type" value="Genomic_DNA"/>
</dbReference>
<dbReference type="Pfam" id="PF01750">
    <property type="entry name" value="HycI"/>
    <property type="match status" value="1"/>
</dbReference>
<dbReference type="Gene3D" id="3.40.50.1450">
    <property type="entry name" value="HybD-like"/>
    <property type="match status" value="1"/>
</dbReference>
<keyword evidence="4" id="KW-0378">Hydrolase</keyword>
<evidence type="ECO:0000313" key="6">
    <source>
        <dbReference type="EMBL" id="MDP7734097.1"/>
    </source>
</evidence>
<comment type="caution">
    <text evidence="6">The sequence shown here is derived from an EMBL/GenBank/DDBJ whole genome shotgun (WGS) entry which is preliminary data.</text>
</comment>
<dbReference type="NCBIfam" id="TIGR00072">
    <property type="entry name" value="hydrog_prot"/>
    <property type="match status" value="1"/>
</dbReference>
<gene>
    <name evidence="5" type="ORF">MPRG_34300</name>
    <name evidence="6" type="ORF">QXL92_04960</name>
</gene>
<name>A0AAJ1S1T2_9MYCO</name>
<dbReference type="PRINTS" id="PR00446">
    <property type="entry name" value="HYDRGNUPTAKE"/>
</dbReference>
<accession>A0AAJ1S1T2</accession>
<keyword evidence="3" id="KW-0064">Aspartyl protease</keyword>
<dbReference type="SUPFAM" id="SSF53163">
    <property type="entry name" value="HybD-like"/>
    <property type="match status" value="1"/>
</dbReference>
<dbReference type="PANTHER" id="PTHR30302">
    <property type="entry name" value="HYDROGENASE 1 MATURATION PROTEASE"/>
    <property type="match status" value="1"/>
</dbReference>
<keyword evidence="7" id="KW-1185">Reference proteome</keyword>
<dbReference type="Proteomes" id="UP001229081">
    <property type="component" value="Unassembled WGS sequence"/>
</dbReference>
<evidence type="ECO:0000256" key="3">
    <source>
        <dbReference type="ARBA" id="ARBA00022750"/>
    </source>
</evidence>
<dbReference type="GO" id="GO:0004190">
    <property type="term" value="F:aspartic-type endopeptidase activity"/>
    <property type="evidence" value="ECO:0007669"/>
    <property type="project" value="UniProtKB-KW"/>
</dbReference>
<dbReference type="InterPro" id="IPR023430">
    <property type="entry name" value="Pept_HybD-like_dom_sf"/>
</dbReference>
<reference evidence="6" key="3">
    <citation type="submission" date="2023-06" db="EMBL/GenBank/DDBJ databases">
        <title>Identification of two novel mycobacterium reveal diversities and complexities of Mycobacterium gordonae clade.</title>
        <authorList>
            <person name="Matsumoto Y."/>
            <person name="Nakamura S."/>
            <person name="Motooka D."/>
            <person name="Fukushima K."/>
        </authorList>
    </citation>
    <scope>NUCLEOTIDE SEQUENCE</scope>
    <source>
        <strain evidence="6">TY812</strain>
    </source>
</reference>
<evidence type="ECO:0000256" key="2">
    <source>
        <dbReference type="ARBA" id="ARBA00022670"/>
    </source>
</evidence>
<proteinExistence type="inferred from homology"/>
<dbReference type="GO" id="GO:0008047">
    <property type="term" value="F:enzyme activator activity"/>
    <property type="evidence" value="ECO:0007669"/>
    <property type="project" value="InterPro"/>
</dbReference>